<dbReference type="PANTHER" id="PTHR20905">
    <property type="entry name" value="N-ACETYLTRANSFERASE-RELATED"/>
    <property type="match status" value="1"/>
</dbReference>
<sequence length="299" mass="34384">MSKRLRLENERVAAIKDEEREEEDKLKLIKERIYAPITWKRMPMGICIRDIKENNFQDVLDFLLCYYITEDVLCRNTEMIKDVTSQKSFLDQCMYFLKDTSSIMAVDEFNDNTIAGVILMRVVLKADYGRIFARTILLDGVAQKKCMQIKTALNRKVDIFADFDCESYLSIEVVSIKPAYRRRGIGFTMMRCAPDIARSLQIPVICGIFGTNSLQRCAKKIGMEVLSEITYVEWRNKDKNLIIDDPGPGNHTCAIMAGKVLENRPEPTKAAQTQVEEEKKPKTTRKEKREAAANKNKSK</sequence>
<feature type="region of interest" description="Disordered" evidence="2">
    <location>
        <begin position="261"/>
        <end position="299"/>
    </location>
</feature>
<name>A0AAW1L4F9_POPJA</name>
<evidence type="ECO:0000259" key="3">
    <source>
        <dbReference type="PROSITE" id="PS51186"/>
    </source>
</evidence>
<organism evidence="4 5">
    <name type="scientific">Popillia japonica</name>
    <name type="common">Japanese beetle</name>
    <dbReference type="NCBI Taxonomy" id="7064"/>
    <lineage>
        <taxon>Eukaryota</taxon>
        <taxon>Metazoa</taxon>
        <taxon>Ecdysozoa</taxon>
        <taxon>Arthropoda</taxon>
        <taxon>Hexapoda</taxon>
        <taxon>Insecta</taxon>
        <taxon>Pterygota</taxon>
        <taxon>Neoptera</taxon>
        <taxon>Endopterygota</taxon>
        <taxon>Coleoptera</taxon>
        <taxon>Polyphaga</taxon>
        <taxon>Scarabaeiformia</taxon>
        <taxon>Scarabaeidae</taxon>
        <taxon>Rutelinae</taxon>
        <taxon>Popillia</taxon>
    </lineage>
</organism>
<accession>A0AAW1L4F9</accession>
<evidence type="ECO:0000256" key="1">
    <source>
        <dbReference type="SAM" id="Coils"/>
    </source>
</evidence>
<evidence type="ECO:0000313" key="5">
    <source>
        <dbReference type="Proteomes" id="UP001458880"/>
    </source>
</evidence>
<keyword evidence="1" id="KW-0175">Coiled coil</keyword>
<evidence type="ECO:0000256" key="2">
    <source>
        <dbReference type="SAM" id="MobiDB-lite"/>
    </source>
</evidence>
<dbReference type="GO" id="GO:0008080">
    <property type="term" value="F:N-acetyltransferase activity"/>
    <property type="evidence" value="ECO:0007669"/>
    <property type="project" value="TreeGrafter"/>
</dbReference>
<dbReference type="EMBL" id="JASPKY010000171">
    <property type="protein sequence ID" value="KAK9728250.1"/>
    <property type="molecule type" value="Genomic_DNA"/>
</dbReference>
<dbReference type="PROSITE" id="PS51186">
    <property type="entry name" value="GNAT"/>
    <property type="match status" value="1"/>
</dbReference>
<protein>
    <submittedName>
        <fullName evidence="4">Acetyltransferase (GNAT) family</fullName>
    </submittedName>
</protein>
<dbReference type="SUPFAM" id="SSF55729">
    <property type="entry name" value="Acyl-CoA N-acyltransferases (Nat)"/>
    <property type="match status" value="1"/>
</dbReference>
<comment type="caution">
    <text evidence="4">The sequence shown here is derived from an EMBL/GenBank/DDBJ whole genome shotgun (WGS) entry which is preliminary data.</text>
</comment>
<dbReference type="InterPro" id="IPR000182">
    <property type="entry name" value="GNAT_dom"/>
</dbReference>
<dbReference type="Proteomes" id="UP001458880">
    <property type="component" value="Unassembled WGS sequence"/>
</dbReference>
<feature type="domain" description="N-acetyltransferase" evidence="3">
    <location>
        <begin position="104"/>
        <end position="246"/>
    </location>
</feature>
<reference evidence="4 5" key="1">
    <citation type="journal article" date="2024" name="BMC Genomics">
        <title>De novo assembly and annotation of Popillia japonica's genome with initial clues to its potential as an invasive pest.</title>
        <authorList>
            <person name="Cucini C."/>
            <person name="Boschi S."/>
            <person name="Funari R."/>
            <person name="Cardaioli E."/>
            <person name="Iannotti N."/>
            <person name="Marturano G."/>
            <person name="Paoli F."/>
            <person name="Bruttini M."/>
            <person name="Carapelli A."/>
            <person name="Frati F."/>
            <person name="Nardi F."/>
        </authorList>
    </citation>
    <scope>NUCLEOTIDE SEQUENCE [LARGE SCALE GENOMIC DNA]</scope>
    <source>
        <strain evidence="4">DMR45628</strain>
    </source>
</reference>
<dbReference type="CDD" id="cd04301">
    <property type="entry name" value="NAT_SF"/>
    <property type="match status" value="1"/>
</dbReference>
<dbReference type="PANTHER" id="PTHR20905:SF28">
    <property type="entry name" value="GH28833P-RELATED"/>
    <property type="match status" value="1"/>
</dbReference>
<dbReference type="InterPro" id="IPR016181">
    <property type="entry name" value="Acyl_CoA_acyltransferase"/>
</dbReference>
<keyword evidence="5" id="KW-1185">Reference proteome</keyword>
<gene>
    <name evidence="4" type="ORF">QE152_g18066</name>
</gene>
<proteinExistence type="predicted"/>
<dbReference type="Gene3D" id="3.40.630.30">
    <property type="match status" value="1"/>
</dbReference>
<evidence type="ECO:0000313" key="4">
    <source>
        <dbReference type="EMBL" id="KAK9728250.1"/>
    </source>
</evidence>
<dbReference type="AlphaFoldDB" id="A0AAW1L4F9"/>
<feature type="coiled-coil region" evidence="1">
    <location>
        <begin position="5"/>
        <end position="32"/>
    </location>
</feature>